<evidence type="ECO:0000256" key="4">
    <source>
        <dbReference type="ARBA" id="ARBA00023002"/>
    </source>
</evidence>
<dbReference type="Gene3D" id="3.30.9.10">
    <property type="entry name" value="D-Amino Acid Oxidase, subunit A, domain 2"/>
    <property type="match status" value="1"/>
</dbReference>
<dbReference type="SUPFAM" id="SSF51905">
    <property type="entry name" value="FAD/NAD(P)-binding domain"/>
    <property type="match status" value="1"/>
</dbReference>
<comment type="caution">
    <text evidence="6">The sequence shown here is derived from an EMBL/GenBank/DDBJ whole genome shotgun (WGS) entry which is preliminary data.</text>
</comment>
<evidence type="ECO:0000256" key="3">
    <source>
        <dbReference type="ARBA" id="ARBA00022630"/>
    </source>
</evidence>
<keyword evidence="4 6" id="KW-0560">Oxidoreductase</keyword>
<evidence type="ECO:0000313" key="7">
    <source>
        <dbReference type="Proteomes" id="UP001519345"/>
    </source>
</evidence>
<dbReference type="InterPro" id="IPR036188">
    <property type="entry name" value="FAD/NAD-bd_sf"/>
</dbReference>
<keyword evidence="7" id="KW-1185">Reference proteome</keyword>
<dbReference type="SUPFAM" id="SSF54373">
    <property type="entry name" value="FAD-linked reductases, C-terminal domain"/>
    <property type="match status" value="1"/>
</dbReference>
<dbReference type="EMBL" id="JAGGKX010000014">
    <property type="protein sequence ID" value="MBP1970566.1"/>
    <property type="molecule type" value="Genomic_DNA"/>
</dbReference>
<comment type="cofactor">
    <cofactor evidence="1">
        <name>FAD</name>
        <dbReference type="ChEBI" id="CHEBI:57692"/>
    </cofactor>
</comment>
<dbReference type="Pfam" id="PF01266">
    <property type="entry name" value="DAO"/>
    <property type="match status" value="1"/>
</dbReference>
<dbReference type="GO" id="GO:0016491">
    <property type="term" value="F:oxidoreductase activity"/>
    <property type="evidence" value="ECO:0007669"/>
    <property type="project" value="UniProtKB-KW"/>
</dbReference>
<feature type="domain" description="FAD dependent oxidoreductase" evidence="5">
    <location>
        <begin position="9"/>
        <end position="356"/>
    </location>
</feature>
<keyword evidence="3" id="KW-0285">Flavoprotein</keyword>
<reference evidence="6 7" key="1">
    <citation type="submission" date="2021-03" db="EMBL/GenBank/DDBJ databases">
        <title>Genomic Encyclopedia of Type Strains, Phase IV (KMG-IV): sequencing the most valuable type-strain genomes for metagenomic binning, comparative biology and taxonomic classification.</title>
        <authorList>
            <person name="Goeker M."/>
        </authorList>
    </citation>
    <scope>NUCLEOTIDE SEQUENCE [LARGE SCALE GENOMIC DNA]</scope>
    <source>
        <strain evidence="6 7">DSM 25609</strain>
    </source>
</reference>
<sequence length="376" mass="40448">MHPNFRNKFIIIGAGILGASTAYHLAKSGAEVVVIDRKDEGQATDAAAGIICPWLSQRRNKAWYHLAKGGARIYPKLMDELAKDGETETGYLQVGALRLHTEEKKLMAMQDRILKRREDAPEIGDVSLLDAAQTKELFPLLNDGYGAVHVSGAARVDGRKLRDALLRGVKKHGGTIAYGNAKLVHSGAQVTGVKLDGQIIEADTVIATSGAWMDELFKPLGISFEVTPQKAQIMHLEVLAKNTAAWPLIMPPNNSYMLALNNRRFVIGATQEDNTGFDTRVTAGKIQEILTKAIQIAPGIASSKVLETRVGFRPFTPGFLPVVGALPEYDGLLLANGLGSSGLTTGPYVGIQLAKLALGEDLDIDLLDYDVSGAIN</sequence>
<evidence type="ECO:0000256" key="1">
    <source>
        <dbReference type="ARBA" id="ARBA00001974"/>
    </source>
</evidence>
<dbReference type="Gene3D" id="3.50.50.60">
    <property type="entry name" value="FAD/NAD(P)-binding domain"/>
    <property type="match status" value="1"/>
</dbReference>
<evidence type="ECO:0000256" key="2">
    <source>
        <dbReference type="ARBA" id="ARBA00009410"/>
    </source>
</evidence>
<accession>A0ABS4IJN5</accession>
<dbReference type="InterPro" id="IPR006076">
    <property type="entry name" value="FAD-dep_OxRdtase"/>
</dbReference>
<protein>
    <submittedName>
        <fullName evidence="6">D-amino-acid dehydrogenase</fullName>
        <ecNumber evidence="6">1.4.99.-</ecNumber>
    </submittedName>
</protein>
<dbReference type="EC" id="1.4.99.-" evidence="6"/>
<dbReference type="PANTHER" id="PTHR13847:SF286">
    <property type="entry name" value="D-AMINO ACID DEHYDROGENASE"/>
    <property type="match status" value="1"/>
</dbReference>
<dbReference type="RefSeq" id="WP_209463691.1">
    <property type="nucleotide sequence ID" value="NZ_CP110224.1"/>
</dbReference>
<comment type="similarity">
    <text evidence="2">Belongs to the DadA oxidoreductase family.</text>
</comment>
<evidence type="ECO:0000313" key="6">
    <source>
        <dbReference type="EMBL" id="MBP1970566.1"/>
    </source>
</evidence>
<proteinExistence type="inferred from homology"/>
<evidence type="ECO:0000259" key="5">
    <source>
        <dbReference type="Pfam" id="PF01266"/>
    </source>
</evidence>
<gene>
    <name evidence="6" type="ORF">J2Z83_002687</name>
</gene>
<dbReference type="Proteomes" id="UP001519345">
    <property type="component" value="Unassembled WGS sequence"/>
</dbReference>
<dbReference type="PANTHER" id="PTHR13847">
    <property type="entry name" value="SARCOSINE DEHYDROGENASE-RELATED"/>
    <property type="match status" value="1"/>
</dbReference>
<name>A0ABS4IJN5_9BACI</name>
<organism evidence="6 7">
    <name type="scientific">Virgibacillus natechei</name>
    <dbReference type="NCBI Taxonomy" id="1216297"/>
    <lineage>
        <taxon>Bacteria</taxon>
        <taxon>Bacillati</taxon>
        <taxon>Bacillota</taxon>
        <taxon>Bacilli</taxon>
        <taxon>Bacillales</taxon>
        <taxon>Bacillaceae</taxon>
        <taxon>Virgibacillus</taxon>
    </lineage>
</organism>